<evidence type="ECO:0000256" key="2">
    <source>
        <dbReference type="SAM" id="Phobius"/>
    </source>
</evidence>
<protein>
    <recommendedName>
        <fullName evidence="3">DUF8094 domain-containing protein</fullName>
    </recommendedName>
</protein>
<dbReference type="Proteomes" id="UP000321749">
    <property type="component" value="Unassembled WGS sequence"/>
</dbReference>
<sequence length="627" mass="68124">MRYILAAVSLVISLVLLGLGIGQRTIWAPPDSIVSQLEESTDAQIVVVTGETMNQHDGRQTVTVSGDGPITAVVGRDHDVAGWVGDDEHAQLRIDDADALSLERVSGPDDALPALAGNDMWIEEHSGDGELEFDIDLPVGFSMAIQGELGTPAPTDIRVEWPFDAKTPLFGPLITAGLVFLALALLLFLLALRRHRRRRGPQRRSHRELSRSERRSLQRDARAGLTLPERSIAPSTRPEDAPEAIEGPDAPEASEPDRSGDEGSAGERGRSELRAARIRRRAGFIAFPVLASIALTGCGPQYWPSPEPSETSASPSPTTLEETLPPVALTESQFERVLADTRESVAQADADEDFGLVDRRLAGPMRDARRTNYAIRGQSDEIEPLPGIPDGEVQLLLPQQTEIWPRTVMAVVAWEDEAQAQSTLVFQQNDPRENYRVVYQSTLASGVQVPAVASPTIGAASLPMDTPLLQHPAQDITMAYADVLLRGDDSEYASWFREEGDAFREQFGRAWKDEQRANPDLELTNLEWFADDDDQEPLMLVTNEGGALLATSYNETQRATPKEDGVEVSAQAGAAVLAGVEQSDTGIEQTYQIQLLFAVPPADAPEGAQIQVVGYAQSLLSAQEVAE</sequence>
<dbReference type="Pfam" id="PF26366">
    <property type="entry name" value="DUF8094"/>
    <property type="match status" value="1"/>
</dbReference>
<feature type="compositionally biased region" description="Basic and acidic residues" evidence="1">
    <location>
        <begin position="207"/>
        <end position="222"/>
    </location>
</feature>
<keyword evidence="2" id="KW-0472">Membrane</keyword>
<feature type="region of interest" description="Disordered" evidence="1">
    <location>
        <begin position="301"/>
        <end position="321"/>
    </location>
</feature>
<evidence type="ECO:0000313" key="5">
    <source>
        <dbReference type="Proteomes" id="UP000321749"/>
    </source>
</evidence>
<keyword evidence="2" id="KW-0812">Transmembrane</keyword>
<feature type="compositionally biased region" description="Basic and acidic residues" evidence="1">
    <location>
        <begin position="255"/>
        <end position="272"/>
    </location>
</feature>
<dbReference type="InterPro" id="IPR058407">
    <property type="entry name" value="DUF8094"/>
</dbReference>
<feature type="transmembrane region" description="Helical" evidence="2">
    <location>
        <begin position="282"/>
        <end position="303"/>
    </location>
</feature>
<evidence type="ECO:0000313" key="4">
    <source>
        <dbReference type="EMBL" id="GEK78742.1"/>
    </source>
</evidence>
<name>A0AA87R9U7_9MICO</name>
<comment type="caution">
    <text evidence="4">The sequence shown here is derived from an EMBL/GenBank/DDBJ whole genome shotgun (WGS) entry which is preliminary data.</text>
</comment>
<evidence type="ECO:0000259" key="3">
    <source>
        <dbReference type="Pfam" id="PF26366"/>
    </source>
</evidence>
<reference evidence="4 5" key="1">
    <citation type="submission" date="2019-07" db="EMBL/GenBank/DDBJ databases">
        <title>Whole genome shotgun sequence of Agrococcus baldri NBRC 103055.</title>
        <authorList>
            <person name="Hosoyama A."/>
            <person name="Uohara A."/>
            <person name="Ohji S."/>
            <person name="Ichikawa N."/>
        </authorList>
    </citation>
    <scope>NUCLEOTIDE SEQUENCE [LARGE SCALE GENOMIC DNA]</scope>
    <source>
        <strain evidence="4 5">NBRC 103055</strain>
    </source>
</reference>
<accession>A0AA87R9U7</accession>
<proteinExistence type="predicted"/>
<dbReference type="EMBL" id="BJUU01000001">
    <property type="protein sequence ID" value="GEK78742.1"/>
    <property type="molecule type" value="Genomic_DNA"/>
</dbReference>
<gene>
    <name evidence="4" type="ORF">ABA31_00930</name>
</gene>
<organism evidence="4 5">
    <name type="scientific">Agrococcus baldri</name>
    <dbReference type="NCBI Taxonomy" id="153730"/>
    <lineage>
        <taxon>Bacteria</taxon>
        <taxon>Bacillati</taxon>
        <taxon>Actinomycetota</taxon>
        <taxon>Actinomycetes</taxon>
        <taxon>Micrococcales</taxon>
        <taxon>Microbacteriaceae</taxon>
        <taxon>Agrococcus</taxon>
    </lineage>
</organism>
<keyword evidence="5" id="KW-1185">Reference proteome</keyword>
<keyword evidence="2" id="KW-1133">Transmembrane helix</keyword>
<feature type="region of interest" description="Disordered" evidence="1">
    <location>
        <begin position="200"/>
        <end position="272"/>
    </location>
</feature>
<dbReference type="AlphaFoldDB" id="A0AA87R9U7"/>
<evidence type="ECO:0000256" key="1">
    <source>
        <dbReference type="SAM" id="MobiDB-lite"/>
    </source>
</evidence>
<feature type="compositionally biased region" description="Low complexity" evidence="1">
    <location>
        <begin position="308"/>
        <end position="321"/>
    </location>
</feature>
<feature type="domain" description="DUF8094" evidence="3">
    <location>
        <begin position="328"/>
        <end position="623"/>
    </location>
</feature>
<feature type="transmembrane region" description="Helical" evidence="2">
    <location>
        <begin position="169"/>
        <end position="192"/>
    </location>
</feature>